<accession>A0A6J6T9L4</accession>
<dbReference type="EMBL" id="CAEZZD010000029">
    <property type="protein sequence ID" value="CAB4743575.1"/>
    <property type="molecule type" value="Genomic_DNA"/>
</dbReference>
<reference evidence="2" key="1">
    <citation type="submission" date="2020-05" db="EMBL/GenBank/DDBJ databases">
        <authorList>
            <person name="Chiriac C."/>
            <person name="Salcher M."/>
            <person name="Ghai R."/>
            <person name="Kavagutti S V."/>
        </authorList>
    </citation>
    <scope>NUCLEOTIDE SEQUENCE</scope>
</reference>
<evidence type="ECO:0000256" key="1">
    <source>
        <dbReference type="SAM" id="MobiDB-lite"/>
    </source>
</evidence>
<evidence type="ECO:0000313" key="2">
    <source>
        <dbReference type="EMBL" id="CAB4743575.1"/>
    </source>
</evidence>
<protein>
    <submittedName>
        <fullName evidence="2">Unannotated protein</fullName>
    </submittedName>
</protein>
<feature type="compositionally biased region" description="Basic and acidic residues" evidence="1">
    <location>
        <begin position="96"/>
        <end position="121"/>
    </location>
</feature>
<name>A0A6J6T9L4_9ZZZZ</name>
<organism evidence="2">
    <name type="scientific">freshwater metagenome</name>
    <dbReference type="NCBI Taxonomy" id="449393"/>
    <lineage>
        <taxon>unclassified sequences</taxon>
        <taxon>metagenomes</taxon>
        <taxon>ecological metagenomes</taxon>
    </lineage>
</organism>
<dbReference type="AlphaFoldDB" id="A0A6J6T9L4"/>
<gene>
    <name evidence="2" type="ORF">UFOPK2824_00307</name>
</gene>
<feature type="region of interest" description="Disordered" evidence="1">
    <location>
        <begin position="95"/>
        <end position="123"/>
    </location>
</feature>
<sequence>MGASRVSRNCVRHDLMTGGNLCLRMNDLLDGHSTDDDRHDLMTGANRDRRMNGTDDRCDRNLDGTTDVSHDLRRNDLLDDPNLVAMMGGNLYRHTNGMDDRNDQKMDGTTDVSHDLRRNDLPDDPNLGASRAIRNCVRRGLNLDVMTGVNLCHHMNDRLDDLKTDVNLLNRSCAPHDLKMVENFDVMSRL</sequence>
<proteinExistence type="predicted"/>